<dbReference type="AlphaFoldDB" id="A0A5C2RV28"/>
<evidence type="ECO:0000313" key="2">
    <source>
        <dbReference type="Proteomes" id="UP000313359"/>
    </source>
</evidence>
<protein>
    <submittedName>
        <fullName evidence="1">Uncharacterized protein</fullName>
    </submittedName>
</protein>
<feature type="non-terminal residue" evidence="1">
    <location>
        <position position="1"/>
    </location>
</feature>
<dbReference type="Proteomes" id="UP000313359">
    <property type="component" value="Unassembled WGS sequence"/>
</dbReference>
<organism evidence="1 2">
    <name type="scientific">Lentinus tigrinus ALCF2SS1-6</name>
    <dbReference type="NCBI Taxonomy" id="1328759"/>
    <lineage>
        <taxon>Eukaryota</taxon>
        <taxon>Fungi</taxon>
        <taxon>Dikarya</taxon>
        <taxon>Basidiomycota</taxon>
        <taxon>Agaricomycotina</taxon>
        <taxon>Agaricomycetes</taxon>
        <taxon>Polyporales</taxon>
        <taxon>Polyporaceae</taxon>
        <taxon>Lentinus</taxon>
    </lineage>
</organism>
<name>A0A5C2RV28_9APHY</name>
<evidence type="ECO:0000313" key="1">
    <source>
        <dbReference type="EMBL" id="RPD54530.1"/>
    </source>
</evidence>
<proteinExistence type="predicted"/>
<keyword evidence="2" id="KW-1185">Reference proteome</keyword>
<sequence>YVQVDDIAGQSSWMESQPPWPVDNKGHGGRRTVWTSSANAAWQLTGISRVAYLH</sequence>
<gene>
    <name evidence="1" type="ORF">L227DRAFT_580516</name>
</gene>
<dbReference type="EMBL" id="ML122305">
    <property type="protein sequence ID" value="RPD54530.1"/>
    <property type="molecule type" value="Genomic_DNA"/>
</dbReference>
<reference evidence="1" key="1">
    <citation type="journal article" date="2018" name="Genome Biol. Evol.">
        <title>Genomics and development of Lentinus tigrinus, a white-rot wood-decaying mushroom with dimorphic fruiting bodies.</title>
        <authorList>
            <person name="Wu B."/>
            <person name="Xu Z."/>
            <person name="Knudson A."/>
            <person name="Carlson A."/>
            <person name="Chen N."/>
            <person name="Kovaka S."/>
            <person name="LaButti K."/>
            <person name="Lipzen A."/>
            <person name="Pennachio C."/>
            <person name="Riley R."/>
            <person name="Schakwitz W."/>
            <person name="Umezawa K."/>
            <person name="Ohm R.A."/>
            <person name="Grigoriev I.V."/>
            <person name="Nagy L.G."/>
            <person name="Gibbons J."/>
            <person name="Hibbett D."/>
        </authorList>
    </citation>
    <scope>NUCLEOTIDE SEQUENCE [LARGE SCALE GENOMIC DNA]</scope>
    <source>
        <strain evidence="1">ALCF2SS1-6</strain>
    </source>
</reference>
<accession>A0A5C2RV28</accession>